<proteinExistence type="inferred from homology"/>
<dbReference type="InterPro" id="IPR036390">
    <property type="entry name" value="WH_DNA-bd_sf"/>
</dbReference>
<keyword evidence="4" id="KW-0804">Transcription</keyword>
<keyword evidence="3" id="KW-0238">DNA-binding</keyword>
<dbReference type="PANTHER" id="PTHR30346">
    <property type="entry name" value="TRANSCRIPTIONAL DUAL REGULATOR HCAR-RELATED"/>
    <property type="match status" value="1"/>
</dbReference>
<dbReference type="InParanoid" id="A0A3N0VJT1"/>
<evidence type="ECO:0000256" key="1">
    <source>
        <dbReference type="ARBA" id="ARBA00009437"/>
    </source>
</evidence>
<dbReference type="PROSITE" id="PS50931">
    <property type="entry name" value="HTH_LYSR"/>
    <property type="match status" value="1"/>
</dbReference>
<gene>
    <name evidence="6" type="ORF">ED208_00330</name>
</gene>
<keyword evidence="7" id="KW-1185">Reference proteome</keyword>
<dbReference type="AlphaFoldDB" id="A0A3N0VJT1"/>
<evidence type="ECO:0000313" key="7">
    <source>
        <dbReference type="Proteomes" id="UP000282106"/>
    </source>
</evidence>
<dbReference type="GO" id="GO:0003677">
    <property type="term" value="F:DNA binding"/>
    <property type="evidence" value="ECO:0007669"/>
    <property type="project" value="UniProtKB-KW"/>
</dbReference>
<dbReference type="FunFam" id="1.10.10.10:FF:000001">
    <property type="entry name" value="LysR family transcriptional regulator"/>
    <property type="match status" value="1"/>
</dbReference>
<dbReference type="EMBL" id="RJVO01000001">
    <property type="protein sequence ID" value="ROH93023.1"/>
    <property type="molecule type" value="Genomic_DNA"/>
</dbReference>
<dbReference type="Proteomes" id="UP000282106">
    <property type="component" value="Unassembled WGS sequence"/>
</dbReference>
<dbReference type="Pfam" id="PF00126">
    <property type="entry name" value="HTH_1"/>
    <property type="match status" value="1"/>
</dbReference>
<sequence length="303" mass="33353">MRIEFRQLRSFLAVAEEKSFRRAAERIFLTQPALSQQIAALEQALEVKLFEREARGVRLTTAGEAFREGASRTLRALDEASVAARSAAGLADRKLTLGYTEYLNLPFVAPAIRALLAEFPNLRFERLELASPRQAEALPSHGIDLGIGYLRGELPESLDFTPLVSGRWLIVLPPEHPLARQDSVSVAALRGERIVLFARLINPQLHDAVLGLMRAHGLEPNLIETTQTSAGPKLVREGLGLFWVMSYVLGTVPEGLVARPLALPEDTQITIGALSRKGETSLPAQRLLALLKEQARTVYPDRG</sequence>
<comment type="caution">
    <text evidence="6">The sequence shown here is derived from an EMBL/GenBank/DDBJ whole genome shotgun (WGS) entry which is preliminary data.</text>
</comment>
<dbReference type="RefSeq" id="WP_123209875.1">
    <property type="nucleotide sequence ID" value="NZ_RJVO01000001.1"/>
</dbReference>
<dbReference type="Pfam" id="PF03466">
    <property type="entry name" value="LysR_substrate"/>
    <property type="match status" value="1"/>
</dbReference>
<dbReference type="SUPFAM" id="SSF46785">
    <property type="entry name" value="Winged helix' DNA-binding domain"/>
    <property type="match status" value="1"/>
</dbReference>
<dbReference type="Gene3D" id="3.40.190.10">
    <property type="entry name" value="Periplasmic binding protein-like II"/>
    <property type="match status" value="2"/>
</dbReference>
<feature type="domain" description="HTH lysR-type" evidence="5">
    <location>
        <begin position="3"/>
        <end position="60"/>
    </location>
</feature>
<dbReference type="InterPro" id="IPR005119">
    <property type="entry name" value="LysR_subst-bd"/>
</dbReference>
<protein>
    <submittedName>
        <fullName evidence="6">LysR family transcriptional regulator</fullName>
    </submittedName>
</protein>
<evidence type="ECO:0000256" key="2">
    <source>
        <dbReference type="ARBA" id="ARBA00023015"/>
    </source>
</evidence>
<reference evidence="6 7" key="1">
    <citation type="submission" date="2018-10" db="EMBL/GenBank/DDBJ databases">
        <authorList>
            <person name="Chen W.-M."/>
        </authorList>
    </citation>
    <scope>NUCLEOTIDE SEQUENCE [LARGE SCALE GENOMIC DNA]</scope>
    <source>
        <strain evidence="6 7">THS-13</strain>
    </source>
</reference>
<dbReference type="InterPro" id="IPR000847">
    <property type="entry name" value="LysR_HTH_N"/>
</dbReference>
<evidence type="ECO:0000256" key="3">
    <source>
        <dbReference type="ARBA" id="ARBA00023125"/>
    </source>
</evidence>
<evidence type="ECO:0000313" key="6">
    <source>
        <dbReference type="EMBL" id="ROH93023.1"/>
    </source>
</evidence>
<dbReference type="CDD" id="cd08414">
    <property type="entry name" value="PBP2_LTTR_aromatics_like"/>
    <property type="match status" value="1"/>
</dbReference>
<dbReference type="Gene3D" id="1.10.10.10">
    <property type="entry name" value="Winged helix-like DNA-binding domain superfamily/Winged helix DNA-binding domain"/>
    <property type="match status" value="1"/>
</dbReference>
<dbReference type="SUPFAM" id="SSF53850">
    <property type="entry name" value="Periplasmic binding protein-like II"/>
    <property type="match status" value="1"/>
</dbReference>
<dbReference type="FunCoup" id="A0A3N0VJT1">
    <property type="interactions" value="56"/>
</dbReference>
<dbReference type="GO" id="GO:0032993">
    <property type="term" value="C:protein-DNA complex"/>
    <property type="evidence" value="ECO:0007669"/>
    <property type="project" value="TreeGrafter"/>
</dbReference>
<dbReference type="InterPro" id="IPR036388">
    <property type="entry name" value="WH-like_DNA-bd_sf"/>
</dbReference>
<comment type="similarity">
    <text evidence="1">Belongs to the LysR transcriptional regulatory family.</text>
</comment>
<dbReference type="PRINTS" id="PR00039">
    <property type="entry name" value="HTHLYSR"/>
</dbReference>
<dbReference type="PANTHER" id="PTHR30346:SF28">
    <property type="entry name" value="HTH-TYPE TRANSCRIPTIONAL REGULATOR CYNR"/>
    <property type="match status" value="1"/>
</dbReference>
<keyword evidence="2" id="KW-0805">Transcription regulation</keyword>
<evidence type="ECO:0000256" key="4">
    <source>
        <dbReference type="ARBA" id="ARBA00023163"/>
    </source>
</evidence>
<organism evidence="6 7">
    <name type="scientific">Stagnimonas aquatica</name>
    <dbReference type="NCBI Taxonomy" id="2689987"/>
    <lineage>
        <taxon>Bacteria</taxon>
        <taxon>Pseudomonadati</taxon>
        <taxon>Pseudomonadota</taxon>
        <taxon>Gammaproteobacteria</taxon>
        <taxon>Nevskiales</taxon>
        <taxon>Nevskiaceae</taxon>
        <taxon>Stagnimonas</taxon>
    </lineage>
</organism>
<evidence type="ECO:0000259" key="5">
    <source>
        <dbReference type="PROSITE" id="PS50931"/>
    </source>
</evidence>
<dbReference type="GO" id="GO:0003700">
    <property type="term" value="F:DNA-binding transcription factor activity"/>
    <property type="evidence" value="ECO:0007669"/>
    <property type="project" value="InterPro"/>
</dbReference>
<accession>A0A3N0VJT1</accession>
<name>A0A3N0VJT1_9GAMM</name>